<proteinExistence type="predicted"/>
<reference evidence="2 3" key="1">
    <citation type="submission" date="2018-07" db="EMBL/GenBank/DDBJ databases">
        <title>Whole Genome Shotgun Sequence of Streptomyces spongiicola strain 531S.</title>
        <authorList>
            <person name="Dohra H."/>
            <person name="Kodani S."/>
        </authorList>
    </citation>
    <scope>NUCLEOTIDE SEQUENCE [LARGE SCALE GENOMIC DNA]</scope>
    <source>
        <strain evidence="2 3">531S</strain>
    </source>
</reference>
<protein>
    <submittedName>
        <fullName evidence="2">Uncharacterized protein</fullName>
    </submittedName>
</protein>
<evidence type="ECO:0000313" key="3">
    <source>
        <dbReference type="Proteomes" id="UP000265354"/>
    </source>
</evidence>
<feature type="region of interest" description="Disordered" evidence="1">
    <location>
        <begin position="66"/>
        <end position="95"/>
    </location>
</feature>
<evidence type="ECO:0000313" key="2">
    <source>
        <dbReference type="EMBL" id="GBQ04330.1"/>
    </source>
</evidence>
<feature type="region of interest" description="Disordered" evidence="1">
    <location>
        <begin position="1"/>
        <end position="40"/>
    </location>
</feature>
<dbReference type="Proteomes" id="UP000265354">
    <property type="component" value="Unassembled WGS sequence"/>
</dbReference>
<sequence>MSAGGEGVIEGDGSAPDGTRPRGTAPSDRDGLPCRSARRLSQRWRPAEWCSRSSWRNPQVAARIAVAGGPVGARRAGTSGDRTTDRSGTYRTAPKRRRRTVIGYTPTRDTTLAASRSLSRVSWPVG</sequence>
<gene>
    <name evidence="2" type="ORF">SSP531S_58240</name>
</gene>
<dbReference type="EMBL" id="BGZL01000035">
    <property type="protein sequence ID" value="GBQ04330.1"/>
    <property type="molecule type" value="Genomic_DNA"/>
</dbReference>
<comment type="caution">
    <text evidence="2">The sequence shown here is derived from an EMBL/GenBank/DDBJ whole genome shotgun (WGS) entry which is preliminary data.</text>
</comment>
<feature type="compositionally biased region" description="Gly residues" evidence="1">
    <location>
        <begin position="1"/>
        <end position="10"/>
    </location>
</feature>
<feature type="compositionally biased region" description="Low complexity" evidence="1">
    <location>
        <begin position="66"/>
        <end position="77"/>
    </location>
</feature>
<organism evidence="2 3">
    <name type="scientific">Streptomyces spongiicola</name>
    <dbReference type="NCBI Taxonomy" id="1690221"/>
    <lineage>
        <taxon>Bacteria</taxon>
        <taxon>Bacillati</taxon>
        <taxon>Actinomycetota</taxon>
        <taxon>Actinomycetes</taxon>
        <taxon>Kitasatosporales</taxon>
        <taxon>Streptomycetaceae</taxon>
        <taxon>Streptomyces</taxon>
    </lineage>
</organism>
<evidence type="ECO:0000256" key="1">
    <source>
        <dbReference type="SAM" id="MobiDB-lite"/>
    </source>
</evidence>
<dbReference type="AlphaFoldDB" id="A0A388T865"/>
<accession>A0A388T865</accession>
<name>A0A388T865_9ACTN</name>